<feature type="compositionally biased region" description="Basic and acidic residues" evidence="1">
    <location>
        <begin position="68"/>
        <end position="80"/>
    </location>
</feature>
<feature type="region of interest" description="Disordered" evidence="1">
    <location>
        <begin position="19"/>
        <end position="90"/>
    </location>
</feature>
<comment type="caution">
    <text evidence="2">The sequence shown here is derived from an EMBL/GenBank/DDBJ whole genome shotgun (WGS) entry which is preliminary data.</text>
</comment>
<dbReference type="Proteomes" id="UP000321532">
    <property type="component" value="Unassembled WGS sequence"/>
</dbReference>
<dbReference type="EMBL" id="BJYS01000064">
    <property type="protein sequence ID" value="GEO07441.1"/>
    <property type="molecule type" value="Genomic_DNA"/>
</dbReference>
<proteinExistence type="predicted"/>
<gene>
    <name evidence="2" type="ORF">AAE02nite_51050</name>
</gene>
<reference evidence="2 3" key="1">
    <citation type="submission" date="2019-07" db="EMBL/GenBank/DDBJ databases">
        <title>Whole genome shotgun sequence of Adhaeribacter aerolatus NBRC 106133.</title>
        <authorList>
            <person name="Hosoyama A."/>
            <person name="Uohara A."/>
            <person name="Ohji S."/>
            <person name="Ichikawa N."/>
        </authorList>
    </citation>
    <scope>NUCLEOTIDE SEQUENCE [LARGE SCALE GENOMIC DNA]</scope>
    <source>
        <strain evidence="2 3">NBRC 106133</strain>
    </source>
</reference>
<accession>A0A512B663</accession>
<evidence type="ECO:0000313" key="3">
    <source>
        <dbReference type="Proteomes" id="UP000321532"/>
    </source>
</evidence>
<dbReference type="AlphaFoldDB" id="A0A512B663"/>
<keyword evidence="3" id="KW-1185">Reference proteome</keyword>
<evidence type="ECO:0000313" key="2">
    <source>
        <dbReference type="EMBL" id="GEO07441.1"/>
    </source>
</evidence>
<feature type="compositionally biased region" description="Basic and acidic residues" evidence="1">
    <location>
        <begin position="19"/>
        <end position="32"/>
    </location>
</feature>
<organism evidence="2 3">
    <name type="scientific">Adhaeribacter aerolatus</name>
    <dbReference type="NCBI Taxonomy" id="670289"/>
    <lineage>
        <taxon>Bacteria</taxon>
        <taxon>Pseudomonadati</taxon>
        <taxon>Bacteroidota</taxon>
        <taxon>Cytophagia</taxon>
        <taxon>Cytophagales</taxon>
        <taxon>Hymenobacteraceae</taxon>
        <taxon>Adhaeribacter</taxon>
    </lineage>
</organism>
<sequence>MSGELIPVQNILKTIKRELMEKNSRKNEENIEKGTGSENKEHNTAQPIKSGSRTPGVKSENAAGQTLGDRESEVARDPEGRPGSFGIDDF</sequence>
<protein>
    <submittedName>
        <fullName evidence="2">Uncharacterized protein</fullName>
    </submittedName>
</protein>
<evidence type="ECO:0000256" key="1">
    <source>
        <dbReference type="SAM" id="MobiDB-lite"/>
    </source>
</evidence>
<name>A0A512B663_9BACT</name>
<feature type="compositionally biased region" description="Polar residues" evidence="1">
    <location>
        <begin position="44"/>
        <end position="53"/>
    </location>
</feature>